<dbReference type="SMART" id="SM00589">
    <property type="entry name" value="PRY"/>
    <property type="match status" value="1"/>
</dbReference>
<comment type="similarity">
    <text evidence="5">Belongs to the ohanin/vespryn family.</text>
</comment>
<reference evidence="21" key="1">
    <citation type="submission" date="2025-05" db="UniProtKB">
        <authorList>
            <consortium name="RefSeq"/>
        </authorList>
    </citation>
    <scope>NUCLEOTIDE SEQUENCE [LARGE SCALE GENOMIC DNA]</scope>
</reference>
<dbReference type="InterPro" id="IPR003879">
    <property type="entry name" value="Butyrophylin_SPRY"/>
</dbReference>
<dbReference type="PROSITE" id="PS50089">
    <property type="entry name" value="ZF_RING_2"/>
    <property type="match status" value="1"/>
</dbReference>
<dbReference type="InterPro" id="IPR020457">
    <property type="entry name" value="Znf_B-box_chordata"/>
</dbReference>
<dbReference type="PROSITE" id="PS00518">
    <property type="entry name" value="ZF_RING_1"/>
    <property type="match status" value="1"/>
</dbReference>
<organism evidence="21 22">
    <name type="scientific">Pogona vitticeps</name>
    <name type="common">central bearded dragon</name>
    <dbReference type="NCBI Taxonomy" id="103695"/>
    <lineage>
        <taxon>Eukaryota</taxon>
        <taxon>Metazoa</taxon>
        <taxon>Chordata</taxon>
        <taxon>Craniata</taxon>
        <taxon>Vertebrata</taxon>
        <taxon>Euteleostomi</taxon>
        <taxon>Lepidosauria</taxon>
        <taxon>Squamata</taxon>
        <taxon>Bifurcata</taxon>
        <taxon>Unidentata</taxon>
        <taxon>Episquamata</taxon>
        <taxon>Toxicofera</taxon>
        <taxon>Iguania</taxon>
        <taxon>Acrodonta</taxon>
        <taxon>Agamidae</taxon>
        <taxon>Amphibolurinae</taxon>
        <taxon>Pogona</taxon>
    </lineage>
</organism>
<dbReference type="SMART" id="SM00449">
    <property type="entry name" value="SPRY"/>
    <property type="match status" value="1"/>
</dbReference>
<evidence type="ECO:0000256" key="11">
    <source>
        <dbReference type="ARBA" id="ARBA00022771"/>
    </source>
</evidence>
<evidence type="ECO:0000313" key="21">
    <source>
        <dbReference type="Proteomes" id="UP001652642"/>
    </source>
</evidence>
<feature type="domain" description="B box-type" evidence="19">
    <location>
        <begin position="90"/>
        <end position="131"/>
    </location>
</feature>
<protein>
    <recommendedName>
        <fullName evidence="6">RING-type E3 ubiquitin transferase</fullName>
        <ecNumber evidence="6">2.3.2.27</ecNumber>
    </recommendedName>
</protein>
<dbReference type="Pfam" id="PF00622">
    <property type="entry name" value="SPRY"/>
    <property type="match status" value="1"/>
</dbReference>
<dbReference type="PROSITE" id="PS50119">
    <property type="entry name" value="ZF_BBOX"/>
    <property type="match status" value="1"/>
</dbReference>
<dbReference type="SMART" id="SM00336">
    <property type="entry name" value="BBOX"/>
    <property type="match status" value="1"/>
</dbReference>
<keyword evidence="11 16" id="KW-0863">Zinc-finger</keyword>
<evidence type="ECO:0000259" key="20">
    <source>
        <dbReference type="PROSITE" id="PS50188"/>
    </source>
</evidence>
<evidence type="ECO:0000256" key="9">
    <source>
        <dbReference type="ARBA" id="ARBA00022699"/>
    </source>
</evidence>
<dbReference type="Pfam" id="PF15227">
    <property type="entry name" value="zf-C3HC4_4"/>
    <property type="match status" value="1"/>
</dbReference>
<reference evidence="22" key="2">
    <citation type="submission" date="2025-08" db="UniProtKB">
        <authorList>
            <consortium name="RefSeq"/>
        </authorList>
    </citation>
    <scope>IDENTIFICATION</scope>
</reference>
<dbReference type="Gene3D" id="3.30.40.10">
    <property type="entry name" value="Zinc/RING finger domain, C3HC4 (zinc finger)"/>
    <property type="match status" value="1"/>
</dbReference>
<evidence type="ECO:0000256" key="6">
    <source>
        <dbReference type="ARBA" id="ARBA00012483"/>
    </source>
</evidence>
<sequence>MASATVQDLCEEATCPICLDYFKDPVTIECGHNFCRACLTQCWEGSEGEELSCPQCKEKVRRSLFPNQQLGNFVVLSKKLRLQEETITESKEGACGKHREPLKLFCKDDEAPICVVCDRSREHRDHQVVPLEEAAQNYKDLISSHLKILEKGRAKILTYKAKTEQESQDLLKLTKGEMEKTKEQFRELQSFLKEQEKILLAQLEEAEKEIARERDEHLARLSRELSSLGGLIREMEQKRQQPPEELLQDVRNLLQRDGNMEPFQNPLAFSLELKWEIWDVHERNLFLTEMMKQFRGTLLPGSRLQKANVILDPMTAHPDLFLSEDHKSVRYKGGWQGFPDNPERFDRRLYVLGHEGFTAGRHFWEVTVENERDWGLGVARKSIRRKGPVKCRTEEGIWAFRCCAGGYRASNLSVETPLPLSEKFRRIRVSLNYEGGRVAFYDADTGSHLHTYSGASFSGETLLPFFHVAGRGLITISP</sequence>
<proteinExistence type="inferred from homology"/>
<dbReference type="InterPro" id="IPR001841">
    <property type="entry name" value="Znf_RING"/>
</dbReference>
<dbReference type="InterPro" id="IPR000315">
    <property type="entry name" value="Znf_B-box"/>
</dbReference>
<dbReference type="PROSITE" id="PS50188">
    <property type="entry name" value="B302_SPRY"/>
    <property type="match status" value="1"/>
</dbReference>
<feature type="coiled-coil region" evidence="17">
    <location>
        <begin position="178"/>
        <end position="238"/>
    </location>
</feature>
<keyword evidence="10" id="KW-0479">Metal-binding</keyword>
<evidence type="ECO:0000256" key="8">
    <source>
        <dbReference type="ARBA" id="ARBA00022679"/>
    </source>
</evidence>
<dbReference type="PRINTS" id="PR01406">
    <property type="entry name" value="BBOXZNFINGER"/>
</dbReference>
<dbReference type="Gene3D" id="3.30.160.60">
    <property type="entry name" value="Classic Zinc Finger"/>
    <property type="match status" value="1"/>
</dbReference>
<dbReference type="CDD" id="cd16594">
    <property type="entry name" value="RING-HC_TRIM7-like_C-IV"/>
    <property type="match status" value="1"/>
</dbReference>
<evidence type="ECO:0000313" key="22">
    <source>
        <dbReference type="RefSeq" id="XP_072844840.1"/>
    </source>
</evidence>
<evidence type="ECO:0000256" key="1">
    <source>
        <dbReference type="ARBA" id="ARBA00000900"/>
    </source>
</evidence>
<dbReference type="Gene3D" id="2.60.120.920">
    <property type="match status" value="1"/>
</dbReference>
<dbReference type="InterPro" id="IPR050143">
    <property type="entry name" value="TRIM/RBCC"/>
</dbReference>
<dbReference type="SUPFAM" id="SSF57850">
    <property type="entry name" value="RING/U-box"/>
    <property type="match status" value="1"/>
</dbReference>
<dbReference type="GeneID" id="110070358"/>
<evidence type="ECO:0000256" key="5">
    <source>
        <dbReference type="ARBA" id="ARBA00009651"/>
    </source>
</evidence>
<dbReference type="InterPro" id="IPR006574">
    <property type="entry name" value="PRY"/>
</dbReference>
<dbReference type="RefSeq" id="XP_072844840.1">
    <property type="nucleotide sequence ID" value="XM_072988739.1"/>
</dbReference>
<name>A0ABM5FHF7_9SAUR</name>
<dbReference type="SMART" id="SM00184">
    <property type="entry name" value="RING"/>
    <property type="match status" value="1"/>
</dbReference>
<dbReference type="InterPro" id="IPR017907">
    <property type="entry name" value="Znf_RING_CS"/>
</dbReference>
<dbReference type="InterPro" id="IPR001870">
    <property type="entry name" value="B30.2/SPRY"/>
</dbReference>
<keyword evidence="8" id="KW-0808">Transferase</keyword>
<dbReference type="SUPFAM" id="SSF57845">
    <property type="entry name" value="B-box zinc-binding domain"/>
    <property type="match status" value="1"/>
</dbReference>
<evidence type="ECO:0000256" key="7">
    <source>
        <dbReference type="ARBA" id="ARBA00022490"/>
    </source>
</evidence>
<dbReference type="Pfam" id="PF00643">
    <property type="entry name" value="zf-B_box"/>
    <property type="match status" value="1"/>
</dbReference>
<evidence type="ECO:0000256" key="12">
    <source>
        <dbReference type="ARBA" id="ARBA00022786"/>
    </source>
</evidence>
<comment type="pathway">
    <text evidence="3">Protein modification; protein ubiquitination.</text>
</comment>
<comment type="similarity">
    <text evidence="4">Belongs to the TRIM/RBCC family.</text>
</comment>
<comment type="subcellular location">
    <subcellularLocation>
        <location evidence="2">Cytoplasm</location>
    </subcellularLocation>
</comment>
<dbReference type="PRINTS" id="PR01407">
    <property type="entry name" value="BUTYPHLNCDUF"/>
</dbReference>
<evidence type="ECO:0000256" key="3">
    <source>
        <dbReference type="ARBA" id="ARBA00004906"/>
    </source>
</evidence>
<keyword evidence="12" id="KW-0833">Ubl conjugation pathway</keyword>
<evidence type="ECO:0000256" key="2">
    <source>
        <dbReference type="ARBA" id="ARBA00004496"/>
    </source>
</evidence>
<evidence type="ECO:0000259" key="18">
    <source>
        <dbReference type="PROSITE" id="PS50089"/>
    </source>
</evidence>
<evidence type="ECO:0000256" key="16">
    <source>
        <dbReference type="PROSITE-ProRule" id="PRU00024"/>
    </source>
</evidence>
<dbReference type="CDD" id="cd12888">
    <property type="entry name" value="SPRY_PRY_TRIM7_like"/>
    <property type="match status" value="1"/>
</dbReference>
<dbReference type="PANTHER" id="PTHR24103">
    <property type="entry name" value="E3 UBIQUITIN-PROTEIN LIGASE TRIM"/>
    <property type="match status" value="1"/>
</dbReference>
<keyword evidence="14 17" id="KW-0175">Coiled coil</keyword>
<feature type="domain" description="B30.2/SPRY" evidence="20">
    <location>
        <begin position="289"/>
        <end position="478"/>
    </location>
</feature>
<feature type="domain" description="RING-type" evidence="18">
    <location>
        <begin position="15"/>
        <end position="57"/>
    </location>
</feature>
<keyword evidence="9" id="KW-0528">Neurotoxin</keyword>
<gene>
    <name evidence="22" type="primary">LOC110070358</name>
</gene>
<dbReference type="CDD" id="cd19762">
    <property type="entry name" value="Bbox2_TRIM7-like"/>
    <property type="match status" value="1"/>
</dbReference>
<dbReference type="InterPro" id="IPR013320">
    <property type="entry name" value="ConA-like_dom_sf"/>
</dbReference>
<dbReference type="InterPro" id="IPR013083">
    <property type="entry name" value="Znf_RING/FYVE/PHD"/>
</dbReference>
<dbReference type="InterPro" id="IPR043136">
    <property type="entry name" value="B30.2/SPRY_sf"/>
</dbReference>
<comment type="catalytic activity">
    <reaction evidence="1">
        <text>S-ubiquitinyl-[E2 ubiquitin-conjugating enzyme]-L-cysteine + [acceptor protein]-L-lysine = [E2 ubiquitin-conjugating enzyme]-L-cysteine + N(6)-ubiquitinyl-[acceptor protein]-L-lysine.</text>
        <dbReference type="EC" id="2.3.2.27"/>
    </reaction>
</comment>
<evidence type="ECO:0000256" key="4">
    <source>
        <dbReference type="ARBA" id="ARBA00008518"/>
    </source>
</evidence>
<dbReference type="SUPFAM" id="SSF49899">
    <property type="entry name" value="Concanavalin A-like lectins/glucanases"/>
    <property type="match status" value="1"/>
</dbReference>
<keyword evidence="13" id="KW-0862">Zinc</keyword>
<evidence type="ECO:0000256" key="13">
    <source>
        <dbReference type="ARBA" id="ARBA00022833"/>
    </source>
</evidence>
<keyword evidence="7" id="KW-0963">Cytoplasm</keyword>
<dbReference type="Proteomes" id="UP001652642">
    <property type="component" value="Chromosome 2"/>
</dbReference>
<evidence type="ECO:0000256" key="15">
    <source>
        <dbReference type="ARBA" id="ARBA00034460"/>
    </source>
</evidence>
<evidence type="ECO:0000256" key="14">
    <source>
        <dbReference type="ARBA" id="ARBA00023054"/>
    </source>
</evidence>
<evidence type="ECO:0000259" key="19">
    <source>
        <dbReference type="PROSITE" id="PS50119"/>
    </source>
</evidence>
<dbReference type="EC" id="2.3.2.27" evidence="6"/>
<evidence type="ECO:0000256" key="17">
    <source>
        <dbReference type="SAM" id="Coils"/>
    </source>
</evidence>
<accession>A0ABM5FHF7</accession>
<keyword evidence="9" id="KW-0800">Toxin</keyword>
<comment type="function">
    <text evidence="15">Neurotoxin that produces dose-dependent hypolocomotion and hyperalgesia in mice. May directly act on the central nervous system, as it is 6500-fold more potent when administered intracerebroventricularly than intraperitoneal.</text>
</comment>
<evidence type="ECO:0000256" key="10">
    <source>
        <dbReference type="ARBA" id="ARBA00022723"/>
    </source>
</evidence>
<dbReference type="InterPro" id="IPR003877">
    <property type="entry name" value="SPRY_dom"/>
</dbReference>
<keyword evidence="21" id="KW-1185">Reference proteome</keyword>
<dbReference type="Pfam" id="PF13765">
    <property type="entry name" value="PRY"/>
    <property type="match status" value="1"/>
</dbReference>